<sequence length="64" mass="7265">MTRVRDLQPGQQFVLKRSGDRYEFIGHKRDTPGGTQYVVLRSGFARPTTLHHSCHIIIKETGNG</sequence>
<reference evidence="1 2" key="1">
    <citation type="submission" date="2023-07" db="EMBL/GenBank/DDBJ databases">
        <title>Sorghum-associated microbial communities from plants grown in Nebraska, USA.</title>
        <authorList>
            <person name="Schachtman D."/>
        </authorList>
    </citation>
    <scope>NUCLEOTIDE SEQUENCE [LARGE SCALE GENOMIC DNA]</scope>
    <source>
        <strain evidence="1 2">BE240</strain>
    </source>
</reference>
<evidence type="ECO:0000313" key="1">
    <source>
        <dbReference type="EMBL" id="MDR7092286.1"/>
    </source>
</evidence>
<dbReference type="EMBL" id="JAVDWE010000001">
    <property type="protein sequence ID" value="MDR7092286.1"/>
    <property type="molecule type" value="Genomic_DNA"/>
</dbReference>
<accession>A0ABU1V485</accession>
<evidence type="ECO:0000313" key="2">
    <source>
        <dbReference type="Proteomes" id="UP001265550"/>
    </source>
</evidence>
<evidence type="ECO:0008006" key="3">
    <source>
        <dbReference type="Google" id="ProtNLM"/>
    </source>
</evidence>
<protein>
    <recommendedName>
        <fullName evidence="3">HNH endonuclease</fullName>
    </recommendedName>
</protein>
<name>A0ABU1V485_9BURK</name>
<dbReference type="Proteomes" id="UP001265550">
    <property type="component" value="Unassembled WGS sequence"/>
</dbReference>
<gene>
    <name evidence="1" type="ORF">J2X09_000009</name>
</gene>
<comment type="caution">
    <text evidence="1">The sequence shown here is derived from an EMBL/GenBank/DDBJ whole genome shotgun (WGS) entry which is preliminary data.</text>
</comment>
<keyword evidence="2" id="KW-1185">Reference proteome</keyword>
<organism evidence="1 2">
    <name type="scientific">Hydrogenophaga laconesensis</name>
    <dbReference type="NCBI Taxonomy" id="1805971"/>
    <lineage>
        <taxon>Bacteria</taxon>
        <taxon>Pseudomonadati</taxon>
        <taxon>Pseudomonadota</taxon>
        <taxon>Betaproteobacteria</taxon>
        <taxon>Burkholderiales</taxon>
        <taxon>Comamonadaceae</taxon>
        <taxon>Hydrogenophaga</taxon>
    </lineage>
</organism>
<dbReference type="RefSeq" id="WP_204731312.1">
    <property type="nucleotide sequence ID" value="NZ_JAVDWE010000001.1"/>
</dbReference>
<proteinExistence type="predicted"/>